<dbReference type="SMART" id="SM00283">
    <property type="entry name" value="MA"/>
    <property type="match status" value="1"/>
</dbReference>
<dbReference type="AlphaFoldDB" id="A0A7G3GDP5"/>
<dbReference type="Proteomes" id="UP000515917">
    <property type="component" value="Chromosome"/>
</dbReference>
<keyword evidence="13" id="KW-1185">Reference proteome</keyword>
<dbReference type="Gene3D" id="1.10.287.950">
    <property type="entry name" value="Methyl-accepting chemotaxis protein"/>
    <property type="match status" value="1"/>
</dbReference>
<dbReference type="Pfam" id="PF12729">
    <property type="entry name" value="4HB_MCP_1"/>
    <property type="match status" value="1"/>
</dbReference>
<dbReference type="Pfam" id="PF00015">
    <property type="entry name" value="MCPsignal"/>
    <property type="match status" value="1"/>
</dbReference>
<dbReference type="InterPro" id="IPR003660">
    <property type="entry name" value="HAMP_dom"/>
</dbReference>
<evidence type="ECO:0000256" key="9">
    <source>
        <dbReference type="SAM" id="Phobius"/>
    </source>
</evidence>
<feature type="domain" description="Methyl-accepting transducer" evidence="10">
    <location>
        <begin position="265"/>
        <end position="501"/>
    </location>
</feature>
<dbReference type="PANTHER" id="PTHR32089:SF119">
    <property type="entry name" value="METHYL-ACCEPTING CHEMOTAXIS PROTEIN CTPL"/>
    <property type="match status" value="1"/>
</dbReference>
<comment type="subcellular location">
    <subcellularLocation>
        <location evidence="1">Membrane</location>
        <topology evidence="1">Multi-pass membrane protein</topology>
    </subcellularLocation>
</comment>
<evidence type="ECO:0000313" key="12">
    <source>
        <dbReference type="EMBL" id="QBC45112.1"/>
    </source>
</evidence>
<keyword evidence="4 9" id="KW-0472">Membrane</keyword>
<keyword evidence="3 9" id="KW-1133">Transmembrane helix</keyword>
<evidence type="ECO:0000256" key="7">
    <source>
        <dbReference type="PROSITE-ProRule" id="PRU00284"/>
    </source>
</evidence>
<reference evidence="12 13" key="1">
    <citation type="submission" date="2018-01" db="EMBL/GenBank/DDBJ databases">
        <title>Genome sequence of Iodobacter sp. strain PCH194 isolated from Indian Trans-Himalaya.</title>
        <authorList>
            <person name="Kumar V."/>
            <person name="Thakur V."/>
            <person name="Kumar S."/>
            <person name="Singh D."/>
        </authorList>
    </citation>
    <scope>NUCLEOTIDE SEQUENCE [LARGE SCALE GENOMIC DNA]</scope>
    <source>
        <strain evidence="12 13">PCH194</strain>
    </source>
</reference>
<dbReference type="InterPro" id="IPR004089">
    <property type="entry name" value="MCPsignal_dom"/>
</dbReference>
<evidence type="ECO:0000256" key="1">
    <source>
        <dbReference type="ARBA" id="ARBA00004141"/>
    </source>
</evidence>
<sequence length="537" mass="57404">MNMSLRLRLVIMSALGIIAVLIISLIGLNGIYQANQTMNGIYLDRVVPLRDLKTVADLYAVNIVDTSHKVRNGSLTTDKGIASIQAAEEGITRNWGNYMASQMDAKESALAKENEQRMKLANQITNKLKQAMVNKDSAALDQLVVHEMYPAIEPVSDKISELTTLQLDVAKQDHETSVLAYSSTRVYNIIIVLIITLVLLSFSIWLIKDISHAVSSATQFAGIIAAGDLSKSKPSAGKDELGLLLETLSAMQNSLRGAVQNIASSSSAIAIASNELSNGSNQTSSAIELQNQASASLASSVEEMTVSVSVITDNSEEVSASTDLALAATHTSSQIIHATQAALRQMTGTIESATQHIMQLQDRSNAVGQIARVIRDIADQTNLLALNAAIEAARAGDMGRGFAVVADEVRKLAERTTQSTLEINDTINAIQTSTTTAATIMNQALSEVQHGAQQAEAAADSVQNSQNAAQSVHTAIHAIADSLKEQRQVCNLISQNIERIAQASEENNLAVQANAETALHLDREALNLKTVVAKFNL</sequence>
<dbReference type="GO" id="GO:0016020">
    <property type="term" value="C:membrane"/>
    <property type="evidence" value="ECO:0007669"/>
    <property type="project" value="UniProtKB-SubCell"/>
</dbReference>
<dbReference type="FunFam" id="1.10.287.950:FF:000001">
    <property type="entry name" value="Methyl-accepting chemotaxis sensory transducer"/>
    <property type="match status" value="1"/>
</dbReference>
<dbReference type="PANTHER" id="PTHR32089">
    <property type="entry name" value="METHYL-ACCEPTING CHEMOTAXIS PROTEIN MCPB"/>
    <property type="match status" value="1"/>
</dbReference>
<feature type="transmembrane region" description="Helical" evidence="9">
    <location>
        <begin position="6"/>
        <end position="28"/>
    </location>
</feature>
<dbReference type="KEGG" id="ifl:C1H71_17265"/>
<organism evidence="12 13">
    <name type="scientific">Iodobacter fluviatilis</name>
    <dbReference type="NCBI Taxonomy" id="537"/>
    <lineage>
        <taxon>Bacteria</taxon>
        <taxon>Pseudomonadati</taxon>
        <taxon>Pseudomonadota</taxon>
        <taxon>Betaproteobacteria</taxon>
        <taxon>Neisseriales</taxon>
        <taxon>Chitinibacteraceae</taxon>
        <taxon>Iodobacter</taxon>
    </lineage>
</organism>
<comment type="similarity">
    <text evidence="6">Belongs to the methyl-accepting chemotaxis (MCP) protein family.</text>
</comment>
<evidence type="ECO:0000256" key="4">
    <source>
        <dbReference type="ARBA" id="ARBA00023136"/>
    </source>
</evidence>
<dbReference type="EMBL" id="CP025781">
    <property type="protein sequence ID" value="QBC45112.1"/>
    <property type="molecule type" value="Genomic_DNA"/>
</dbReference>
<dbReference type="InterPro" id="IPR024478">
    <property type="entry name" value="HlyB_4HB_MCP"/>
</dbReference>
<dbReference type="PRINTS" id="PR00260">
    <property type="entry name" value="CHEMTRNSDUCR"/>
</dbReference>
<dbReference type="GO" id="GO:0004888">
    <property type="term" value="F:transmembrane signaling receptor activity"/>
    <property type="evidence" value="ECO:0007669"/>
    <property type="project" value="InterPro"/>
</dbReference>
<dbReference type="Pfam" id="PF00672">
    <property type="entry name" value="HAMP"/>
    <property type="match status" value="1"/>
</dbReference>
<accession>A0A7G3GDP5</accession>
<evidence type="ECO:0000259" key="10">
    <source>
        <dbReference type="PROSITE" id="PS50111"/>
    </source>
</evidence>
<evidence type="ECO:0000256" key="3">
    <source>
        <dbReference type="ARBA" id="ARBA00022989"/>
    </source>
</evidence>
<gene>
    <name evidence="12" type="ORF">C1H71_17265</name>
</gene>
<dbReference type="SUPFAM" id="SSF58104">
    <property type="entry name" value="Methyl-accepting chemotaxis protein (MCP) signaling domain"/>
    <property type="match status" value="1"/>
</dbReference>
<evidence type="ECO:0008006" key="14">
    <source>
        <dbReference type="Google" id="ProtNLM"/>
    </source>
</evidence>
<name>A0A7G3GDP5_9NEIS</name>
<feature type="coiled-coil region" evidence="8">
    <location>
        <begin position="103"/>
        <end position="130"/>
    </location>
</feature>
<feature type="domain" description="HAMP" evidence="11">
    <location>
        <begin position="208"/>
        <end position="260"/>
    </location>
</feature>
<protein>
    <recommendedName>
        <fullName evidence="14">Methyl-accepting chemotaxis protein</fullName>
    </recommendedName>
</protein>
<keyword evidence="8" id="KW-0175">Coiled coil</keyword>
<proteinExistence type="inferred from homology"/>
<dbReference type="GO" id="GO:0006935">
    <property type="term" value="P:chemotaxis"/>
    <property type="evidence" value="ECO:0007669"/>
    <property type="project" value="InterPro"/>
</dbReference>
<keyword evidence="5 7" id="KW-0807">Transducer</keyword>
<evidence type="ECO:0000256" key="2">
    <source>
        <dbReference type="ARBA" id="ARBA00022692"/>
    </source>
</evidence>
<dbReference type="InterPro" id="IPR004090">
    <property type="entry name" value="Chemotax_Me-accpt_rcpt"/>
</dbReference>
<dbReference type="GO" id="GO:0007165">
    <property type="term" value="P:signal transduction"/>
    <property type="evidence" value="ECO:0007669"/>
    <property type="project" value="UniProtKB-KW"/>
</dbReference>
<feature type="transmembrane region" description="Helical" evidence="9">
    <location>
        <begin position="186"/>
        <end position="207"/>
    </location>
</feature>
<evidence type="ECO:0000256" key="6">
    <source>
        <dbReference type="ARBA" id="ARBA00029447"/>
    </source>
</evidence>
<dbReference type="PROSITE" id="PS50885">
    <property type="entry name" value="HAMP"/>
    <property type="match status" value="1"/>
</dbReference>
<evidence type="ECO:0000259" key="11">
    <source>
        <dbReference type="PROSITE" id="PS50885"/>
    </source>
</evidence>
<evidence type="ECO:0000256" key="8">
    <source>
        <dbReference type="SAM" id="Coils"/>
    </source>
</evidence>
<evidence type="ECO:0000256" key="5">
    <source>
        <dbReference type="ARBA" id="ARBA00023224"/>
    </source>
</evidence>
<evidence type="ECO:0000313" key="13">
    <source>
        <dbReference type="Proteomes" id="UP000515917"/>
    </source>
</evidence>
<keyword evidence="2 9" id="KW-0812">Transmembrane</keyword>
<dbReference type="PROSITE" id="PS50111">
    <property type="entry name" value="CHEMOTAXIS_TRANSDUC_2"/>
    <property type="match status" value="1"/>
</dbReference>